<proteinExistence type="predicted"/>
<protein>
    <submittedName>
        <fullName evidence="1">Uncharacterized protein YwqG</fullName>
    </submittedName>
</protein>
<dbReference type="AlphaFoldDB" id="A0A1H3L3Z8"/>
<gene>
    <name evidence="1" type="ORF">SAMN02910414_01913</name>
</gene>
<dbReference type="PANTHER" id="PTHR36436">
    <property type="entry name" value="SLL5081 PROTEIN"/>
    <property type="match status" value="1"/>
</dbReference>
<dbReference type="Gene3D" id="2.30.320.10">
    <property type="entry name" value="YwqG-like"/>
    <property type="match status" value="1"/>
</dbReference>
<dbReference type="STRING" id="1122142.SAMN02910414_01913"/>
<dbReference type="PANTHER" id="PTHR36436:SF6">
    <property type="entry name" value="SLL5081 PROTEIN"/>
    <property type="match status" value="1"/>
</dbReference>
<dbReference type="Proteomes" id="UP000183918">
    <property type="component" value="Unassembled WGS sequence"/>
</dbReference>
<evidence type="ECO:0000313" key="1">
    <source>
        <dbReference type="EMBL" id="SDY59237.1"/>
    </source>
</evidence>
<sequence length="270" mass="31395">MNITADDIIEILEKVGKKKSIAMDFEEASTELTDSKLSGIPYIPEGGEWPVDKGTGDKLYLMLQINFEQVPKMESYPEKGLLQIYVADDDLSGLDFDNPKDQVAWRIIYHENTDNAMDIDEIKKLMPNPDEAEDTVMLPFDPKKEYKVIFVEEEQFPNVDTMEMDKIFEEFIEPKLGIESYSDLEDEVAEEFYEKICSGGSRIGGYPFFTQWEIRDKDDENKLFIQLDSLYDSKEDILMWGDSGVANFFITDEDLKNRNFEDVIYNWDCY</sequence>
<name>A0A1H3L3Z8_9FIRM</name>
<reference evidence="1 2" key="1">
    <citation type="submission" date="2016-10" db="EMBL/GenBank/DDBJ databases">
        <authorList>
            <person name="de Groot N.N."/>
        </authorList>
    </citation>
    <scope>NUCLEOTIDE SEQUENCE [LARGE SCALE GENOMIC DNA]</scope>
    <source>
        <strain evidence="1 2">DSM 14045</strain>
    </source>
</reference>
<organism evidence="1 2">
    <name type="scientific">Lachnobacterium bovis DSM 14045</name>
    <dbReference type="NCBI Taxonomy" id="1122142"/>
    <lineage>
        <taxon>Bacteria</taxon>
        <taxon>Bacillati</taxon>
        <taxon>Bacillota</taxon>
        <taxon>Clostridia</taxon>
        <taxon>Lachnospirales</taxon>
        <taxon>Lachnospiraceae</taxon>
        <taxon>Lachnobacterium</taxon>
    </lineage>
</organism>
<dbReference type="OrthoDB" id="57088at2"/>
<dbReference type="RefSeq" id="WP_074718418.1">
    <property type="nucleotide sequence ID" value="NZ_FNPG01000023.1"/>
</dbReference>
<dbReference type="Pfam" id="PF09234">
    <property type="entry name" value="DUF1963"/>
    <property type="match status" value="1"/>
</dbReference>
<dbReference type="InterPro" id="IPR035948">
    <property type="entry name" value="YwqG-like_sf"/>
</dbReference>
<keyword evidence="2" id="KW-1185">Reference proteome</keyword>
<accession>A0A1H3L3Z8</accession>
<dbReference type="SUPFAM" id="SSF103032">
    <property type="entry name" value="Hypothetical protein YwqG"/>
    <property type="match status" value="1"/>
</dbReference>
<dbReference type="EMBL" id="FNPG01000023">
    <property type="protein sequence ID" value="SDY59237.1"/>
    <property type="molecule type" value="Genomic_DNA"/>
</dbReference>
<evidence type="ECO:0000313" key="2">
    <source>
        <dbReference type="Proteomes" id="UP000183918"/>
    </source>
</evidence>
<dbReference type="InterPro" id="IPR015315">
    <property type="entry name" value="DUF1963"/>
</dbReference>